<comment type="caution">
    <text evidence="3">The sequence shown here is derived from an EMBL/GenBank/DDBJ whole genome shotgun (WGS) entry which is preliminary data.</text>
</comment>
<dbReference type="InterPro" id="IPR051477">
    <property type="entry name" value="Expansin_CellWall"/>
</dbReference>
<dbReference type="PANTHER" id="PTHR31836:SF21">
    <property type="entry name" value="EXPANSIN-LIKE PROTEIN 7"/>
    <property type="match status" value="1"/>
</dbReference>
<name>W7TNL1_9STRA</name>
<dbReference type="InterPro" id="IPR036908">
    <property type="entry name" value="RlpA-like_sf"/>
</dbReference>
<evidence type="ECO:0000256" key="1">
    <source>
        <dbReference type="ARBA" id="ARBA00022729"/>
    </source>
</evidence>
<sequence length="366" mass="39949">MRSWSSFCFAVAAGALILRSASAACEKPSQDIACMFQEPIEAAAGSYNSLTHQVAYCKMQGYDTVSRASSEGPSVFTSGLVKIGVGLAHNQFGSAADPSWLNLPEGAATCGMCLEVTKVSNMPAIADDLITWDYDRNMTVPFLAMVFDQCTDEICDQSGYLDFDVYSETQPVKKGNPRLMEWRAVDCPVGETHKLEYLVCTPGTCNADDPRSVPNFGAIFNPDFFAVFVRNHRLPVIKVEMEDPDTIAGVPSFRDMPFTSGLGWTWSGKTFQMDEAKDIKIRVTAADGQIVTERFTKSQFLDSPGAPAYRGGLLLHGQKQFSPSKFSASKQLMANMKEDTEAQSNKYVSLRGSMIDGEGKEKSGDA</sequence>
<dbReference type="AlphaFoldDB" id="W7TNL1"/>
<reference evidence="3 4" key="1">
    <citation type="journal article" date="2014" name="Mol. Plant">
        <title>Chromosome Scale Genome Assembly and Transcriptome Profiling of Nannochloropsis gaditana in Nitrogen Depletion.</title>
        <authorList>
            <person name="Corteggiani Carpinelli E."/>
            <person name="Telatin A."/>
            <person name="Vitulo N."/>
            <person name="Forcato C."/>
            <person name="D'Angelo M."/>
            <person name="Schiavon R."/>
            <person name="Vezzi A."/>
            <person name="Giacometti G.M."/>
            <person name="Morosinotto T."/>
            <person name="Valle G."/>
        </authorList>
    </citation>
    <scope>NUCLEOTIDE SEQUENCE [LARGE SCALE GENOMIC DNA]</scope>
    <source>
        <strain evidence="3 4">B-31</strain>
    </source>
</reference>
<dbReference type="PANTHER" id="PTHR31836">
    <property type="match status" value="1"/>
</dbReference>
<feature type="signal peptide" evidence="2">
    <location>
        <begin position="1"/>
        <end position="23"/>
    </location>
</feature>
<organism evidence="3 4">
    <name type="scientific">Nannochloropsis gaditana</name>
    <dbReference type="NCBI Taxonomy" id="72520"/>
    <lineage>
        <taxon>Eukaryota</taxon>
        <taxon>Sar</taxon>
        <taxon>Stramenopiles</taxon>
        <taxon>Ochrophyta</taxon>
        <taxon>Eustigmatophyceae</taxon>
        <taxon>Eustigmatales</taxon>
        <taxon>Monodopsidaceae</taxon>
        <taxon>Nannochloropsis</taxon>
    </lineage>
</organism>
<dbReference type="Gene3D" id="2.60.40.760">
    <property type="entry name" value="Expansin, cellulose-binding-like domain"/>
    <property type="match status" value="1"/>
</dbReference>
<dbReference type="EMBL" id="AZIL01001059">
    <property type="protein sequence ID" value="EWM25088.1"/>
    <property type="molecule type" value="Genomic_DNA"/>
</dbReference>
<keyword evidence="4" id="KW-1185">Reference proteome</keyword>
<gene>
    <name evidence="3" type="ORF">Naga_100016g78</name>
</gene>
<evidence type="ECO:0000256" key="2">
    <source>
        <dbReference type="SAM" id="SignalP"/>
    </source>
</evidence>
<dbReference type="OrthoDB" id="10289378at2759"/>
<dbReference type="InterPro" id="IPR036749">
    <property type="entry name" value="Expansin_CBD_sf"/>
</dbReference>
<feature type="chain" id="PRO_5004904447" description="Barwin-like endoglucanase" evidence="2">
    <location>
        <begin position="24"/>
        <end position="366"/>
    </location>
</feature>
<keyword evidence="1 2" id="KW-0732">Signal</keyword>
<protein>
    <recommendedName>
        <fullName evidence="5">Barwin-like endoglucanase</fullName>
    </recommendedName>
</protein>
<dbReference type="SUPFAM" id="SSF50685">
    <property type="entry name" value="Barwin-like endoglucanases"/>
    <property type="match status" value="1"/>
</dbReference>
<proteinExistence type="predicted"/>
<evidence type="ECO:0008006" key="5">
    <source>
        <dbReference type="Google" id="ProtNLM"/>
    </source>
</evidence>
<evidence type="ECO:0000313" key="3">
    <source>
        <dbReference type="EMBL" id="EWM25088.1"/>
    </source>
</evidence>
<dbReference type="Proteomes" id="UP000019335">
    <property type="component" value="Chromosome 12"/>
</dbReference>
<evidence type="ECO:0000313" key="4">
    <source>
        <dbReference type="Proteomes" id="UP000019335"/>
    </source>
</evidence>
<accession>W7TNL1</accession>